<evidence type="ECO:0000256" key="1">
    <source>
        <dbReference type="ARBA" id="ARBA00005380"/>
    </source>
</evidence>
<dbReference type="PIRSF" id="PIRSF000535">
    <property type="entry name" value="1PFK/6PFK/LacC"/>
    <property type="match status" value="1"/>
</dbReference>
<evidence type="ECO:0000313" key="8">
    <source>
        <dbReference type="EMBL" id="RRJ26738.1"/>
    </source>
</evidence>
<dbReference type="GO" id="GO:0008662">
    <property type="term" value="F:1-phosphofructokinase activity"/>
    <property type="evidence" value="ECO:0007669"/>
    <property type="project" value="InterPro"/>
</dbReference>
<dbReference type="Pfam" id="PF00294">
    <property type="entry name" value="PfkB"/>
    <property type="match status" value="1"/>
</dbReference>
<comment type="pathway">
    <text evidence="6">Carbohydrate metabolism; D-tagatose 6-phosphate degradation; D-glyceraldehyde 3-phosphate and glycerone phosphate from D-tagatose 6-phosphate: step 1/2.</text>
</comment>
<dbReference type="GO" id="GO:0044281">
    <property type="term" value="P:small molecule metabolic process"/>
    <property type="evidence" value="ECO:0007669"/>
    <property type="project" value="UniProtKB-ARBA"/>
</dbReference>
<dbReference type="SUPFAM" id="SSF53613">
    <property type="entry name" value="Ribokinase-like"/>
    <property type="match status" value="1"/>
</dbReference>
<comment type="similarity">
    <text evidence="1">Belongs to the carbohydrate kinase pfkB family.</text>
</comment>
<comment type="catalytic activity">
    <reaction evidence="6">
        <text>D-tagatofuranose 6-phosphate + ATP = D-tagatofuranose 1,6-bisphosphate + ADP + H(+)</text>
        <dbReference type="Rhea" id="RHEA:12420"/>
        <dbReference type="ChEBI" id="CHEBI:15378"/>
        <dbReference type="ChEBI" id="CHEBI:30616"/>
        <dbReference type="ChEBI" id="CHEBI:58694"/>
        <dbReference type="ChEBI" id="CHEBI:58695"/>
        <dbReference type="ChEBI" id="CHEBI:456216"/>
        <dbReference type="EC" id="2.7.1.144"/>
    </reaction>
</comment>
<dbReference type="InterPro" id="IPR017583">
    <property type="entry name" value="Tagatose/fructose_Pkinase"/>
</dbReference>
<dbReference type="GO" id="GO:0009024">
    <property type="term" value="F:tagatose-6-phosphate kinase activity"/>
    <property type="evidence" value="ECO:0007669"/>
    <property type="project" value="UniProtKB-EC"/>
</dbReference>
<keyword evidence="9" id="KW-1185">Reference proteome</keyword>
<dbReference type="FunFam" id="3.40.1190.20:FF:000001">
    <property type="entry name" value="Phosphofructokinase"/>
    <property type="match status" value="1"/>
</dbReference>
<sequence length="305" mass="33282">MYYTITLNPAIDMLTKVENFGLGKLNRTGESDYIVGGKGINISLLLKNIGKESKALGFIAGFTGYFIKNELKKHGIESYFVETKGFTRINIKLTTDTETEINSQSSKVSAENIKEFFNTLDTLNSEDTVFLSGNIIPGMDSDDFVKIAEKVRQKGAKLVVDSNKDMVINTLKCKPFIVKPNEFELGEMFGAKLNSIEDIKKYARKLQEMGAQNVLVSRGSKGAILFTSTGEILGANIAKGKVVSTIAAGDSMLAMFVAKYDETKDFKLSLQYASAAGGATSFSAGVGKKELIEELLVQIKVEDVL</sequence>
<evidence type="ECO:0000256" key="5">
    <source>
        <dbReference type="ARBA" id="ARBA00022840"/>
    </source>
</evidence>
<dbReference type="AlphaFoldDB" id="A0A3P3R153"/>
<dbReference type="InterPro" id="IPR029056">
    <property type="entry name" value="Ribokinase-like"/>
</dbReference>
<dbReference type="InterPro" id="IPR011611">
    <property type="entry name" value="PfkB_dom"/>
</dbReference>
<protein>
    <recommendedName>
        <fullName evidence="6">Tagatose-6-phosphate kinase</fullName>
        <ecNumber evidence="6">2.7.1.144</ecNumber>
    </recommendedName>
</protein>
<keyword evidence="3 6" id="KW-0547">Nucleotide-binding</keyword>
<accession>A0A3P3R153</accession>
<dbReference type="Gene3D" id="3.40.1190.20">
    <property type="match status" value="1"/>
</dbReference>
<dbReference type="OrthoDB" id="9801219at2"/>
<comment type="caution">
    <text evidence="8">The sequence shown here is derived from an EMBL/GenBank/DDBJ whole genome shotgun (WGS) entry which is preliminary data.</text>
</comment>
<dbReference type="EMBL" id="RRCO01000001">
    <property type="protein sequence ID" value="RRJ26738.1"/>
    <property type="molecule type" value="Genomic_DNA"/>
</dbReference>
<organism evidence="8 9">
    <name type="scientific">Lachnoanaerobaculum gingivalis</name>
    <dbReference type="NCBI Taxonomy" id="2490855"/>
    <lineage>
        <taxon>Bacteria</taxon>
        <taxon>Bacillati</taxon>
        <taxon>Bacillota</taxon>
        <taxon>Clostridia</taxon>
        <taxon>Lachnospirales</taxon>
        <taxon>Lachnospiraceae</taxon>
        <taxon>Lachnoanaerobaculum</taxon>
    </lineage>
</organism>
<keyword evidence="5 6" id="KW-0067">ATP-binding</keyword>
<dbReference type="InterPro" id="IPR022463">
    <property type="entry name" value="1-PFruKinase"/>
</dbReference>
<proteinExistence type="inferred from homology"/>
<dbReference type="GO" id="GO:2001059">
    <property type="term" value="P:D-tagatose 6-phosphate catabolic process"/>
    <property type="evidence" value="ECO:0007669"/>
    <property type="project" value="UniProtKB-UniPathway"/>
</dbReference>
<evidence type="ECO:0000256" key="2">
    <source>
        <dbReference type="ARBA" id="ARBA00022679"/>
    </source>
</evidence>
<dbReference type="CDD" id="cd01164">
    <property type="entry name" value="FruK_PfkB_like"/>
    <property type="match status" value="1"/>
</dbReference>
<evidence type="ECO:0000256" key="3">
    <source>
        <dbReference type="ARBA" id="ARBA00022741"/>
    </source>
</evidence>
<gene>
    <name evidence="8" type="primary">pfkB</name>
    <name evidence="8" type="ORF">EHV10_01520</name>
</gene>
<dbReference type="EC" id="2.7.1.144" evidence="6"/>
<keyword evidence="2 6" id="KW-0808">Transferase</keyword>
<evidence type="ECO:0000256" key="6">
    <source>
        <dbReference type="PIRNR" id="PIRNR000535"/>
    </source>
</evidence>
<comment type="similarity">
    <text evidence="6">Belongs to the carbohydrate kinase PfkB family. LacC subfamily.</text>
</comment>
<dbReference type="GO" id="GO:0005524">
    <property type="term" value="F:ATP binding"/>
    <property type="evidence" value="ECO:0007669"/>
    <property type="project" value="UniProtKB-KW"/>
</dbReference>
<feature type="domain" description="Carbohydrate kinase PfkB" evidence="7">
    <location>
        <begin position="11"/>
        <end position="287"/>
    </location>
</feature>
<dbReference type="PANTHER" id="PTHR46566">
    <property type="entry name" value="1-PHOSPHOFRUCTOKINASE-RELATED"/>
    <property type="match status" value="1"/>
</dbReference>
<reference evidence="8 9" key="1">
    <citation type="submission" date="2018-11" db="EMBL/GenBank/DDBJ databases">
        <title>Genome sequencing of Lachnoanaerobaculum sp. KCOM 2030 (= ChDC B114).</title>
        <authorList>
            <person name="Kook J.-K."/>
            <person name="Park S.-N."/>
            <person name="Lim Y.K."/>
        </authorList>
    </citation>
    <scope>NUCLEOTIDE SEQUENCE [LARGE SCALE GENOMIC DNA]</scope>
    <source>
        <strain evidence="8 9">KCOM 2030</strain>
    </source>
</reference>
<dbReference type="GO" id="GO:0016052">
    <property type="term" value="P:carbohydrate catabolic process"/>
    <property type="evidence" value="ECO:0007669"/>
    <property type="project" value="UniProtKB-ARBA"/>
</dbReference>
<name>A0A3P3R153_9FIRM</name>
<dbReference type="GO" id="GO:0005829">
    <property type="term" value="C:cytosol"/>
    <property type="evidence" value="ECO:0007669"/>
    <property type="project" value="TreeGrafter"/>
</dbReference>
<dbReference type="Proteomes" id="UP000272490">
    <property type="component" value="Unassembled WGS sequence"/>
</dbReference>
<evidence type="ECO:0000313" key="9">
    <source>
        <dbReference type="Proteomes" id="UP000272490"/>
    </source>
</evidence>
<dbReference type="RefSeq" id="WP_128673110.1">
    <property type="nucleotide sequence ID" value="NZ_RRCO01000001.1"/>
</dbReference>
<dbReference type="UniPathway" id="UPA00704">
    <property type="reaction ID" value="UER00715"/>
</dbReference>
<dbReference type="GO" id="GO:0005988">
    <property type="term" value="P:lactose metabolic process"/>
    <property type="evidence" value="ECO:0007669"/>
    <property type="project" value="UniProtKB-KW"/>
</dbReference>
<evidence type="ECO:0000259" key="7">
    <source>
        <dbReference type="Pfam" id="PF00294"/>
    </source>
</evidence>
<keyword evidence="6" id="KW-0423">Lactose metabolism</keyword>
<dbReference type="NCBIfam" id="TIGR03828">
    <property type="entry name" value="pfkB"/>
    <property type="match status" value="1"/>
</dbReference>
<keyword evidence="4 8" id="KW-0418">Kinase</keyword>
<evidence type="ECO:0000256" key="4">
    <source>
        <dbReference type="ARBA" id="ARBA00022777"/>
    </source>
</evidence>
<dbReference type="NCBIfam" id="TIGR03168">
    <property type="entry name" value="1-PFK"/>
    <property type="match status" value="1"/>
</dbReference>
<dbReference type="PANTHER" id="PTHR46566:SF1">
    <property type="entry name" value="1-PHOSPHOFRUCTOKINASE"/>
    <property type="match status" value="1"/>
</dbReference>